<dbReference type="Gene3D" id="3.40.50.11540">
    <property type="entry name" value="NADH-ubiquinone oxidoreductase 51kDa subunit"/>
    <property type="match status" value="1"/>
</dbReference>
<gene>
    <name evidence="5" type="primary">rnfC</name>
    <name evidence="7" type="ORF">GCM10009104_09950</name>
</gene>
<dbReference type="InterPro" id="IPR010208">
    <property type="entry name" value="Ion_transpt_RnfC/RsxC"/>
</dbReference>
<feature type="binding site" evidence="5">
    <location>
        <position position="304"/>
    </location>
    <ligand>
        <name>[4Fe-4S] cluster</name>
        <dbReference type="ChEBI" id="CHEBI:49883"/>
        <label>2</label>
    </ligand>
</feature>
<keyword evidence="4 5" id="KW-0411">Iron-sulfur</keyword>
<comment type="subcellular location">
    <subcellularLocation>
        <location evidence="5">Cell inner membrane</location>
        <topology evidence="5">Peripheral membrane protein</topology>
    </subcellularLocation>
</comment>
<feature type="domain" description="4Fe-4S ferredoxin-type" evidence="6">
    <location>
        <begin position="295"/>
        <end position="324"/>
    </location>
</feature>
<dbReference type="Gene3D" id="3.30.70.20">
    <property type="match status" value="1"/>
</dbReference>
<feature type="binding site" evidence="5">
    <location>
        <position position="265"/>
    </location>
    <ligand>
        <name>[4Fe-4S] cluster</name>
        <dbReference type="ChEBI" id="CHEBI:49883"/>
        <label>1</label>
    </ligand>
</feature>
<dbReference type="NCBIfam" id="NF003454">
    <property type="entry name" value="PRK05035.1"/>
    <property type="match status" value="1"/>
</dbReference>
<organism evidence="7 8">
    <name type="scientific">Marinobacterium maritimum</name>
    <dbReference type="NCBI Taxonomy" id="500162"/>
    <lineage>
        <taxon>Bacteria</taxon>
        <taxon>Pseudomonadati</taxon>
        <taxon>Pseudomonadota</taxon>
        <taxon>Gammaproteobacteria</taxon>
        <taxon>Oceanospirillales</taxon>
        <taxon>Oceanospirillaceae</taxon>
        <taxon>Marinobacterium</taxon>
    </lineage>
</organism>
<name>A0ABN1I3L2_9GAMM</name>
<dbReference type="SUPFAM" id="SSF142019">
    <property type="entry name" value="Nqo1 FMN-binding domain-like"/>
    <property type="match status" value="1"/>
</dbReference>
<feature type="binding site" evidence="5">
    <location>
        <position position="310"/>
    </location>
    <ligand>
        <name>[4Fe-4S] cluster</name>
        <dbReference type="ChEBI" id="CHEBI:49883"/>
        <label>2</label>
    </ligand>
</feature>
<evidence type="ECO:0000313" key="8">
    <source>
        <dbReference type="Proteomes" id="UP001499915"/>
    </source>
</evidence>
<dbReference type="HAMAP" id="MF_00461">
    <property type="entry name" value="RsxC_RnfC"/>
    <property type="match status" value="1"/>
</dbReference>
<feature type="binding site" evidence="5">
    <location>
        <position position="275"/>
    </location>
    <ligand>
        <name>[4Fe-4S] cluster</name>
        <dbReference type="ChEBI" id="CHEBI:49883"/>
        <label>2</label>
    </ligand>
</feature>
<dbReference type="PROSITE" id="PS00198">
    <property type="entry name" value="4FE4S_FER_1"/>
    <property type="match status" value="1"/>
</dbReference>
<dbReference type="Proteomes" id="UP001499915">
    <property type="component" value="Unassembled WGS sequence"/>
</dbReference>
<protein>
    <recommendedName>
        <fullName evidence="5">Ion-translocating oxidoreductase complex subunit C</fullName>
        <ecNumber evidence="5">7.-.-.-</ecNumber>
    </recommendedName>
    <alternativeName>
        <fullName evidence="5">Rnf electron transport complex subunit C</fullName>
    </alternativeName>
</protein>
<dbReference type="Pfam" id="PF12838">
    <property type="entry name" value="Fer4_7"/>
    <property type="match status" value="1"/>
</dbReference>
<evidence type="ECO:0000256" key="5">
    <source>
        <dbReference type="HAMAP-Rule" id="MF_00461"/>
    </source>
</evidence>
<dbReference type="EC" id="7.-.-.-" evidence="5"/>
<dbReference type="SUPFAM" id="SSF46548">
    <property type="entry name" value="alpha-helical ferredoxin"/>
    <property type="match status" value="1"/>
</dbReference>
<comment type="caution">
    <text evidence="7">The sequence shown here is derived from an EMBL/GenBank/DDBJ whole genome shotgun (WGS) entry which is preliminary data.</text>
</comment>
<proteinExistence type="inferred from homology"/>
<keyword evidence="5" id="KW-1003">Cell membrane</keyword>
<dbReference type="EMBL" id="BAAAET010000001">
    <property type="protein sequence ID" value="GAA0686160.1"/>
    <property type="molecule type" value="Genomic_DNA"/>
</dbReference>
<keyword evidence="5" id="KW-0472">Membrane</keyword>
<keyword evidence="5" id="KW-0813">Transport</keyword>
<feature type="binding site" evidence="5">
    <location>
        <position position="314"/>
    </location>
    <ligand>
        <name>[4Fe-4S] cluster</name>
        <dbReference type="ChEBI" id="CHEBI:49883"/>
        <label>1</label>
    </ligand>
</feature>
<feature type="binding site" evidence="5">
    <location>
        <position position="271"/>
    </location>
    <ligand>
        <name>[4Fe-4S] cluster</name>
        <dbReference type="ChEBI" id="CHEBI:49883"/>
        <label>1</label>
    </ligand>
</feature>
<evidence type="ECO:0000313" key="7">
    <source>
        <dbReference type="EMBL" id="GAA0686160.1"/>
    </source>
</evidence>
<dbReference type="InterPro" id="IPR017896">
    <property type="entry name" value="4Fe4S_Fe-S-bd"/>
</dbReference>
<feature type="binding site" evidence="5">
    <location>
        <position position="268"/>
    </location>
    <ligand>
        <name>[4Fe-4S] cluster</name>
        <dbReference type="ChEBI" id="CHEBI:49883"/>
        <label>1</label>
    </ligand>
</feature>
<keyword evidence="1 5" id="KW-0004">4Fe-4S</keyword>
<dbReference type="PANTHER" id="PTHR43034:SF2">
    <property type="entry name" value="ION-TRANSLOCATING OXIDOREDUCTASE COMPLEX SUBUNIT C"/>
    <property type="match status" value="1"/>
</dbReference>
<evidence type="ECO:0000256" key="3">
    <source>
        <dbReference type="ARBA" id="ARBA00023004"/>
    </source>
</evidence>
<keyword evidence="8" id="KW-1185">Reference proteome</keyword>
<evidence type="ECO:0000256" key="2">
    <source>
        <dbReference type="ARBA" id="ARBA00022723"/>
    </source>
</evidence>
<feature type="domain" description="4Fe-4S ferredoxin-type" evidence="6">
    <location>
        <begin position="256"/>
        <end position="284"/>
    </location>
</feature>
<dbReference type="PROSITE" id="PS51379">
    <property type="entry name" value="4FE4S_FER_2"/>
    <property type="match status" value="2"/>
</dbReference>
<dbReference type="InterPro" id="IPR037225">
    <property type="entry name" value="Nuo51_FMN-bd_sf"/>
</dbReference>
<comment type="subunit">
    <text evidence="5">The complex is composed of six subunits: RnfA, RnfB, RnfC, RnfD, RnfE and RnfG.</text>
</comment>
<keyword evidence="2 5" id="KW-0479">Metal-binding</keyword>
<reference evidence="7 8" key="1">
    <citation type="journal article" date="2019" name="Int. J. Syst. Evol. Microbiol.">
        <title>The Global Catalogue of Microorganisms (GCM) 10K type strain sequencing project: providing services to taxonomists for standard genome sequencing and annotation.</title>
        <authorList>
            <consortium name="The Broad Institute Genomics Platform"/>
            <consortium name="The Broad Institute Genome Sequencing Center for Infectious Disease"/>
            <person name="Wu L."/>
            <person name="Ma J."/>
        </authorList>
    </citation>
    <scope>NUCLEOTIDE SEQUENCE [LARGE SCALE GENOMIC DNA]</scope>
    <source>
        <strain evidence="7 8">JCM 15134</strain>
    </source>
</reference>
<dbReference type="SUPFAM" id="SSF142984">
    <property type="entry name" value="Nqo1 middle domain-like"/>
    <property type="match status" value="1"/>
</dbReference>
<keyword evidence="5" id="KW-0249">Electron transport</keyword>
<comment type="cofactor">
    <cofactor evidence="5">
        <name>[4Fe-4S] cluster</name>
        <dbReference type="ChEBI" id="CHEBI:49883"/>
    </cofactor>
    <text evidence="5">Binds 2 [4Fe-4S] clusters per subunit.</text>
</comment>
<keyword evidence="5" id="KW-0677">Repeat</keyword>
<dbReference type="PANTHER" id="PTHR43034">
    <property type="entry name" value="ION-TRANSLOCATING OXIDOREDUCTASE COMPLEX SUBUNIT C"/>
    <property type="match status" value="1"/>
</dbReference>
<evidence type="ECO:0000256" key="4">
    <source>
        <dbReference type="ARBA" id="ARBA00023014"/>
    </source>
</evidence>
<comment type="similarity">
    <text evidence="5">Belongs to the 4Fe4S bacterial-type ferredoxin family. RnfC subfamily.</text>
</comment>
<keyword evidence="5" id="KW-0997">Cell inner membrane</keyword>
<comment type="function">
    <text evidence="5">Part of a membrane-bound complex that couples electron transfer with translocation of ions across the membrane.</text>
</comment>
<feature type="binding site" evidence="5">
    <location>
        <position position="307"/>
    </location>
    <ligand>
        <name>[4Fe-4S] cluster</name>
        <dbReference type="ChEBI" id="CHEBI:49883"/>
        <label>2</label>
    </ligand>
</feature>
<keyword evidence="3 5" id="KW-0408">Iron</keyword>
<dbReference type="Pfam" id="PF01512">
    <property type="entry name" value="Complex1_51K"/>
    <property type="match status" value="1"/>
</dbReference>
<keyword evidence="5" id="KW-1278">Translocase</keyword>
<accession>A0ABN1I3L2</accession>
<evidence type="ECO:0000256" key="1">
    <source>
        <dbReference type="ARBA" id="ARBA00022485"/>
    </source>
</evidence>
<dbReference type="InterPro" id="IPR017900">
    <property type="entry name" value="4Fe4S_Fe_S_CS"/>
</dbReference>
<sequence length="337" mass="36149">MLESDGLDRWGPREQANIPSSLSELAEYAMRMGLAGLGGAGFPTGLKLGGAGTPDLLLINGAECEPFLTCDDRLMRERAADVIQAADYLAKLSGVSNTFIGVESNKPEAIRSLRQATAAAGSSVKIRTLPARYPAGGQPMLVRALSGRRLRPGQLPAEIGVQVLNVASLYALGRAVFHGEPLISRVVTLTGRCKHPGNYEVPLGYPVNLLRKIAEPDSDARDIHVGGPMMGRKLEEIDAVTGKTSSCLIFGANRLWPAKGDESDCIRCNRCVDACPMALQPMSLLEAARSRNQHDLKQLRLDACIECGACSQVCPSNLPLRDSFRAIKKEALICRTG</sequence>
<dbReference type="NCBIfam" id="TIGR01945">
    <property type="entry name" value="rnfC"/>
    <property type="match status" value="1"/>
</dbReference>
<evidence type="ECO:0000259" key="6">
    <source>
        <dbReference type="PROSITE" id="PS51379"/>
    </source>
</evidence>
<dbReference type="InterPro" id="IPR011538">
    <property type="entry name" value="Nuo51_FMN-bd"/>
</dbReference>